<sequence length="1307" mass="147049">MFAGVTLMKEWAKYLVSDMDQIVDVTVNNDYTLLVSLVAPSGYIVIQRTLDGKFLNSWNYYPNNMAINVRYQNSLLAGPLSYPHGYLFTNYCDSSTCAGFMLIKFDLISLFSTPDFVLRNSGSDNAAIVSYGLTFGNNTDVIITNSATSSSQVISGLASLSGEILFTLVFSSPSYSNPAKQRLAYSNNQLSFTHPTSTNTLEFYYLKLAENSRSCLDVIRVTKTSYNAMQVYDIMIVDQDHVYYAMMGKPQGGVNQPYIAMVDFTLGRISHELTVEYRQTDNFPIAAILRDLGGETLDFLYAYQSETIQWATSMETAYPFILGVVSTTSATDSCQTLTIPLGPMSMPATRTNPSFSSITPAFISVTVDASLYSIGMPLDQGDIQNYEHQLTLMDYCQSNPITVYDYFPDRPPVKQSTTYNYILGFKNQWDPPYGTYYPNCEGEEPFFLYTLQNKYGTDSSREELSIDRFTGRISISPTQNPGPIEVIVVITTTQTNQRFPYGFTFTSIKAKAPAFKGEISGIAIFLGQAMENQLPEIVSANYVDVQLYYRKDLYNLLDLSHIPWITYYDMVITLTIPMDTGLIGRHEFAIVLKDDYSIVEETLVVIIMPLYEEIEGVMYQFHLMNRPPIFREQFQNYFELQEGQIKELTLPETFDPDNDPVTLVVNKCISFFCQYNSQKKVILLSNLEGVLQSNTSLEVEIQLSDGKKKTVYSVTVKLVVDERKEVKNATTSQPNNATNSNNNSNSANSPFIQQLAKIKAKSSNRQLLLFINNCKNPFALLSQLNTDNLEITLLSTGESLNFTLIQDGNSVVVKLNCIFQEIETVKVRLVRDLESQEGFYRVKLPQQLIGDVTLLPWLTESEQSTLDTLTQVTSIFGLALLPISFLLSFLLSFLIQLLFSFLNDLSVLTQLSLIPIYAPGLAQPVQSMILGLIQLDLLMTDRWLTGMVYTEGEMGEDDAMSQGLEMGGYGSRELMVNAGSAVVYMVILLCCFVMLAVLKIAKQFGIAQRVCDRLENYLKWNVVLRFILQQYPTLAMASTINLSNFNYTAPGYSLSSALSLLLLLSIPPFLLTIAYLIKHPSPPFSTLFEGLNTSNAVGRHWNLVYLVRQFAMVAVLVQLGEYPYAQVVVIQVMTVVVQVGIIQWRPLSTGIENRVIMVNEGMVSAYLYILQILQLAQSDQKAMGWCLLGVMCITIGVNLGKTGYLIGREIVKKQSCRLRRRAKKGMMYEQKPQQFKSMTDFLPDNKMDDFIYQGPKQTPEGLTFQEKSIVEEMLIIRVDGNQSMVKIYAKQNQIPPTPSIFARLKNR</sequence>
<protein>
    <submittedName>
        <fullName evidence="3">Uncharacterized protein</fullName>
    </submittedName>
</protein>
<name>A0A8J8T9I9_HALGN</name>
<keyword evidence="2" id="KW-0472">Membrane</keyword>
<feature type="transmembrane region" description="Helical" evidence="2">
    <location>
        <begin position="911"/>
        <end position="933"/>
    </location>
</feature>
<feature type="transmembrane region" description="Helical" evidence="2">
    <location>
        <begin position="981"/>
        <end position="1001"/>
    </location>
</feature>
<feature type="compositionally biased region" description="Low complexity" evidence="1">
    <location>
        <begin position="728"/>
        <end position="747"/>
    </location>
</feature>
<feature type="region of interest" description="Disordered" evidence="1">
    <location>
        <begin position="726"/>
        <end position="747"/>
    </location>
</feature>
<evidence type="ECO:0000313" key="3">
    <source>
        <dbReference type="EMBL" id="TNV86451.1"/>
    </source>
</evidence>
<feature type="transmembrane region" description="Helical" evidence="2">
    <location>
        <begin position="1182"/>
        <end position="1200"/>
    </location>
</feature>
<feature type="transmembrane region" description="Helical" evidence="2">
    <location>
        <begin position="1123"/>
        <end position="1144"/>
    </location>
</feature>
<comment type="caution">
    <text evidence="3">The sequence shown here is derived from an EMBL/GenBank/DDBJ whole genome shotgun (WGS) entry which is preliminary data.</text>
</comment>
<keyword evidence="4" id="KW-1185">Reference proteome</keyword>
<proteinExistence type="predicted"/>
<keyword evidence="2" id="KW-1133">Transmembrane helix</keyword>
<evidence type="ECO:0000256" key="1">
    <source>
        <dbReference type="SAM" id="MobiDB-lite"/>
    </source>
</evidence>
<feature type="transmembrane region" description="Helical" evidence="2">
    <location>
        <begin position="875"/>
        <end position="899"/>
    </location>
</feature>
<gene>
    <name evidence="3" type="ORF">FGO68_gene8596</name>
</gene>
<evidence type="ECO:0000256" key="2">
    <source>
        <dbReference type="SAM" id="Phobius"/>
    </source>
</evidence>
<dbReference type="Proteomes" id="UP000785679">
    <property type="component" value="Unassembled WGS sequence"/>
</dbReference>
<keyword evidence="2" id="KW-0812">Transmembrane</keyword>
<reference evidence="3" key="1">
    <citation type="submission" date="2019-06" db="EMBL/GenBank/DDBJ databases">
        <authorList>
            <person name="Zheng W."/>
        </authorList>
    </citation>
    <scope>NUCLEOTIDE SEQUENCE</scope>
    <source>
        <strain evidence="3">QDHG01</strain>
    </source>
</reference>
<feature type="transmembrane region" description="Helical" evidence="2">
    <location>
        <begin position="1054"/>
        <end position="1077"/>
    </location>
</feature>
<accession>A0A8J8T9I9</accession>
<evidence type="ECO:0000313" key="4">
    <source>
        <dbReference type="Proteomes" id="UP000785679"/>
    </source>
</evidence>
<feature type="transmembrane region" description="Helical" evidence="2">
    <location>
        <begin position="1156"/>
        <end position="1176"/>
    </location>
</feature>
<dbReference type="EMBL" id="RRYP01001071">
    <property type="protein sequence ID" value="TNV86451.1"/>
    <property type="molecule type" value="Genomic_DNA"/>
</dbReference>
<organism evidence="3 4">
    <name type="scientific">Halteria grandinella</name>
    <dbReference type="NCBI Taxonomy" id="5974"/>
    <lineage>
        <taxon>Eukaryota</taxon>
        <taxon>Sar</taxon>
        <taxon>Alveolata</taxon>
        <taxon>Ciliophora</taxon>
        <taxon>Intramacronucleata</taxon>
        <taxon>Spirotrichea</taxon>
        <taxon>Stichotrichia</taxon>
        <taxon>Sporadotrichida</taxon>
        <taxon>Halteriidae</taxon>
        <taxon>Halteria</taxon>
    </lineage>
</organism>